<dbReference type="PANTHER" id="PTHR10807:SF8">
    <property type="entry name" value="PHOSPHATIDYLINOSITOL-3-PHOSPHATE PHOSPHATASE"/>
    <property type="match status" value="1"/>
</dbReference>
<dbReference type="AlphaFoldDB" id="G0QY50"/>
<dbReference type="PANTHER" id="PTHR10807">
    <property type="entry name" value="MYOTUBULARIN-RELATED"/>
    <property type="match status" value="1"/>
</dbReference>
<sequence length="497" mass="59825">KLQLQYQQQKQYLFKFLDNENGELCNSYPNLIVVPKRLKDEEITSIKQFRSRQRIPVLSYGFKNTKKNNQITTLWRCAQCLSGILSRNLQDEQLFKYIGQTSKQNINVHIYDARPQINALVNRVQGKGYENTDYYDNCQLIFLGIHNIHKMRYSYIEMQKATREIDQKQYLINIQLTSWLEHIQGIFSGINRIVNSLIQGINVVVHCSDGWDRTAQLVSLSQILIDPYYRTIKGFQSLVDKEWICFGHQFFHRLGHGQKNIEGEFSPIFIQFLDCVHQIILQFPLSFEFNQIFLVDIAFHLYSCKFGNFLCNNYQQMKYNQVFEETDSLWVFLNNQKEKYLNPFYLNGVIDDILIVDISINNFKVWEQYFFCYHKELLDKYNIFQDKCKFNQQIFNLFIFIFNKRDNIYELHTQQIQQNQRLSKEIMQKNKQLEDFERMKKQNKELIEIVKIYENILDQQNLNFNDIQKYKSELEKFANKIKQNQLQEEYEIIEKKQ</sequence>
<feature type="binding site" evidence="2">
    <location>
        <begin position="207"/>
        <end position="213"/>
    </location>
    <ligand>
        <name>substrate</name>
    </ligand>
</feature>
<feature type="non-terminal residue" evidence="5">
    <location>
        <position position="1"/>
    </location>
</feature>
<dbReference type="GO" id="GO:0004438">
    <property type="term" value="F:phosphatidylinositol-3-phosphate phosphatase activity"/>
    <property type="evidence" value="ECO:0007669"/>
    <property type="project" value="TreeGrafter"/>
</dbReference>
<dbReference type="EC" id="3.1.3.48" evidence="5"/>
<dbReference type="OMA" id="FENKETY"/>
<evidence type="ECO:0000313" key="6">
    <source>
        <dbReference type="Proteomes" id="UP000008983"/>
    </source>
</evidence>
<feature type="domain" description="Myotubularin phosphatase" evidence="4">
    <location>
        <begin position="1"/>
        <end position="370"/>
    </location>
</feature>
<keyword evidence="6" id="KW-1185">Reference proteome</keyword>
<dbReference type="GO" id="GO:0004725">
    <property type="term" value="F:protein tyrosine phosphatase activity"/>
    <property type="evidence" value="ECO:0007669"/>
    <property type="project" value="UniProtKB-EC"/>
</dbReference>
<reference evidence="5 6" key="1">
    <citation type="submission" date="2011-07" db="EMBL/GenBank/DDBJ databases">
        <authorList>
            <person name="Coyne R."/>
            <person name="Brami D."/>
            <person name="Johnson J."/>
            <person name="Hostetler J."/>
            <person name="Hannick L."/>
            <person name="Clark T."/>
            <person name="Cassidy-Hanley D."/>
            <person name="Inman J."/>
        </authorList>
    </citation>
    <scope>NUCLEOTIDE SEQUENCE [LARGE SCALE GENOMIC DNA]</scope>
    <source>
        <strain evidence="5 6">G5</strain>
    </source>
</reference>
<keyword evidence="5" id="KW-0378">Hydrolase</keyword>
<gene>
    <name evidence="5" type="ORF">IMG5_147370</name>
</gene>
<dbReference type="InterPro" id="IPR016130">
    <property type="entry name" value="Tyr_Pase_AS"/>
</dbReference>
<evidence type="ECO:0000256" key="2">
    <source>
        <dbReference type="PIRSR" id="PIRSR630564-2"/>
    </source>
</evidence>
<protein>
    <submittedName>
        <fullName evidence="5">Myotubularin-related protein 2, putative</fullName>
        <ecNumber evidence="5">3.1.3.48</ecNumber>
    </submittedName>
</protein>
<dbReference type="EMBL" id="GL984100">
    <property type="protein sequence ID" value="EGR29856.1"/>
    <property type="molecule type" value="Genomic_DNA"/>
</dbReference>
<dbReference type="GO" id="GO:0005737">
    <property type="term" value="C:cytoplasm"/>
    <property type="evidence" value="ECO:0007669"/>
    <property type="project" value="TreeGrafter"/>
</dbReference>
<dbReference type="Proteomes" id="UP000008983">
    <property type="component" value="Unassembled WGS sequence"/>
</dbReference>
<dbReference type="SMART" id="SM00404">
    <property type="entry name" value="PTPc_motif"/>
    <property type="match status" value="1"/>
</dbReference>
<dbReference type="InParanoid" id="G0QY50"/>
<dbReference type="InterPro" id="IPR030564">
    <property type="entry name" value="Myotubularin"/>
</dbReference>
<feature type="coiled-coil region" evidence="3">
    <location>
        <begin position="419"/>
        <end position="487"/>
    </location>
</feature>
<organism evidence="5 6">
    <name type="scientific">Ichthyophthirius multifiliis</name>
    <name type="common">White spot disease agent</name>
    <name type="synonym">Ich</name>
    <dbReference type="NCBI Taxonomy" id="5932"/>
    <lineage>
        <taxon>Eukaryota</taxon>
        <taxon>Sar</taxon>
        <taxon>Alveolata</taxon>
        <taxon>Ciliophora</taxon>
        <taxon>Intramacronucleata</taxon>
        <taxon>Oligohymenophorea</taxon>
        <taxon>Hymenostomatida</taxon>
        <taxon>Ophryoglenina</taxon>
        <taxon>Ichthyophthirius</taxon>
    </lineage>
</organism>
<dbReference type="InterPro" id="IPR029021">
    <property type="entry name" value="Prot-tyrosine_phosphatase-like"/>
</dbReference>
<dbReference type="GeneID" id="14905967"/>
<evidence type="ECO:0000256" key="1">
    <source>
        <dbReference type="PIRSR" id="PIRSR630564-1"/>
    </source>
</evidence>
<keyword evidence="3" id="KW-0175">Coiled coil</keyword>
<dbReference type="eggNOG" id="KOG4471">
    <property type="taxonomic scope" value="Eukaryota"/>
</dbReference>
<proteinExistence type="predicted"/>
<dbReference type="InterPro" id="IPR003595">
    <property type="entry name" value="Tyr_Pase_cat"/>
</dbReference>
<dbReference type="STRING" id="857967.G0QY50"/>
<dbReference type="PROSITE" id="PS00383">
    <property type="entry name" value="TYR_PHOSPHATASE_1"/>
    <property type="match status" value="1"/>
</dbReference>
<dbReference type="RefSeq" id="XP_004031092.1">
    <property type="nucleotide sequence ID" value="XM_004031044.1"/>
</dbReference>
<accession>G0QY50</accession>
<evidence type="ECO:0000259" key="4">
    <source>
        <dbReference type="PROSITE" id="PS51339"/>
    </source>
</evidence>
<feature type="binding site" evidence="2">
    <location>
        <begin position="147"/>
        <end position="148"/>
    </location>
    <ligand>
        <name>substrate</name>
    </ligand>
</feature>
<dbReference type="PROSITE" id="PS51339">
    <property type="entry name" value="PPASE_MYOTUBULARIN"/>
    <property type="match status" value="1"/>
</dbReference>
<dbReference type="SUPFAM" id="SSF52799">
    <property type="entry name" value="(Phosphotyrosine protein) phosphatases II"/>
    <property type="match status" value="1"/>
</dbReference>
<dbReference type="GO" id="GO:0046856">
    <property type="term" value="P:phosphatidylinositol dephosphorylation"/>
    <property type="evidence" value="ECO:0007669"/>
    <property type="project" value="TreeGrafter"/>
</dbReference>
<dbReference type="Pfam" id="PF06602">
    <property type="entry name" value="Myotub-related"/>
    <property type="match status" value="1"/>
</dbReference>
<dbReference type="CDD" id="cd14507">
    <property type="entry name" value="PTP-MTM-like"/>
    <property type="match status" value="1"/>
</dbReference>
<dbReference type="InterPro" id="IPR010569">
    <property type="entry name" value="Myotubularin-like_Pase_dom"/>
</dbReference>
<evidence type="ECO:0000313" key="5">
    <source>
        <dbReference type="EMBL" id="EGR29856.1"/>
    </source>
</evidence>
<name>G0QY50_ICHMU</name>
<evidence type="ECO:0000256" key="3">
    <source>
        <dbReference type="SAM" id="Coils"/>
    </source>
</evidence>
<dbReference type="GO" id="GO:0106018">
    <property type="term" value="F:phosphatidylinositol-3,5-bisphosphate phosphatase activity"/>
    <property type="evidence" value="ECO:0007669"/>
    <property type="project" value="TreeGrafter"/>
</dbReference>
<dbReference type="OrthoDB" id="271628at2759"/>
<feature type="active site" description="Phosphocysteine intermediate" evidence="1">
    <location>
        <position position="207"/>
    </location>
</feature>